<dbReference type="GO" id="GO:0044718">
    <property type="term" value="P:siderophore transmembrane transport"/>
    <property type="evidence" value="ECO:0007669"/>
    <property type="project" value="TreeGrafter"/>
</dbReference>
<dbReference type="Pfam" id="PF00593">
    <property type="entry name" value="TonB_dep_Rec_b-barrel"/>
    <property type="match status" value="1"/>
</dbReference>
<dbReference type="GO" id="GO:0009279">
    <property type="term" value="C:cell outer membrane"/>
    <property type="evidence" value="ECO:0007669"/>
    <property type="project" value="UniProtKB-SubCell"/>
</dbReference>
<evidence type="ECO:0000313" key="22">
    <source>
        <dbReference type="Proteomes" id="UP000078386"/>
    </source>
</evidence>
<dbReference type="Gene3D" id="2.40.170.20">
    <property type="entry name" value="TonB-dependent receptor, beta-barrel domain"/>
    <property type="match status" value="1"/>
</dbReference>
<keyword evidence="13 15" id="KW-0998">Cell outer membrane</keyword>
<evidence type="ECO:0000259" key="20">
    <source>
        <dbReference type="Pfam" id="PF07715"/>
    </source>
</evidence>
<keyword evidence="7 18" id="KW-0732">Signal</keyword>
<dbReference type="PANTHER" id="PTHR30069:SF42">
    <property type="entry name" value="FERRIC AEROBACTIN RECEPTOR"/>
    <property type="match status" value="1"/>
</dbReference>
<dbReference type="Gene3D" id="2.170.130.10">
    <property type="entry name" value="TonB-dependent receptor, plug domain"/>
    <property type="match status" value="1"/>
</dbReference>
<evidence type="ECO:0000256" key="9">
    <source>
        <dbReference type="ARBA" id="ARBA00023065"/>
    </source>
</evidence>
<sequence>MFGPTVIGPCAGMMMMTKKHTLWALNPLLLAMMAPAVAQTTDDENMVISANRSNRTVAEMAQTTWVIENAELEQQIQGGKELKDALAQLIPGLDVSSQSRTNYGMNVRGRPLVVLIDGVRLNSSRTDSRQLDSIDPFNIEHIEVISGATSLYGGGSTGGLINIVTKKGQPETQVEFEAGTKSGFNSSKDHDERIASAVSGGNDHIAGRLSVAYQKFGGWYDGNGDATLLDNTQTGLQYSDRLDVMGTGTLNIDETQQLQLVTQYYKSQGDDDYGLNLGKDFSAISGSSKPYVSSGLNSDRIPGTERHLISLQYSNSDFLGQELVGQVYYRDESLLFYPFPSVNKQHKVTALSSSQQDTNQYGAKLTLNSSPLDGWQLTYGLDADHERFTSNQMFFDLPKASASGGMNNQRIYTTGRYPDYDISNLAAFLQSSYDINDIFTLSGGVRYQYTENKVDDFVGYAVQQQIAAGTVKSADAIPGGSTDYDNFLFNAGLLMHLTERQQTWFNFSQGVELPDPGKYYGRGNYATAVNGHRALTNSVSVDGSKLEGIKVNSYELGWRYTGDNLRTQIAAYYSLSDKNVVVNDDLTISVVDDKRRIYGVEGAVDYFIPDTDWSAGGNFNVLKTESKVDGKWEKYDVKVASPSKATAYIGWAPEPWSLRVQSTTSFKLRDEAGNQIDGYTTLDLLGSYALPVGKLSFSIENLFDRDYTTVWGQRAPMYYSPGYGPASLYGYKGRGRTFGLNYSVLF</sequence>
<dbReference type="InterPro" id="IPR039426">
    <property type="entry name" value="TonB-dep_rcpt-like"/>
</dbReference>
<evidence type="ECO:0000256" key="8">
    <source>
        <dbReference type="ARBA" id="ARBA00023004"/>
    </source>
</evidence>
<comment type="subcellular location">
    <subcellularLocation>
        <location evidence="1 15">Cell outer membrane</location>
        <topology evidence="1 15">Multi-pass membrane protein</topology>
    </subcellularLocation>
</comment>
<dbReference type="CDD" id="cd01347">
    <property type="entry name" value="ligand_gated_channel"/>
    <property type="match status" value="1"/>
</dbReference>
<evidence type="ECO:0000256" key="13">
    <source>
        <dbReference type="ARBA" id="ARBA00023237"/>
    </source>
</evidence>
<gene>
    <name evidence="21" type="ORF">M989_03705</name>
</gene>
<name>A0A1B7JJ95_9ENTR</name>
<evidence type="ECO:0000259" key="19">
    <source>
        <dbReference type="Pfam" id="PF00593"/>
    </source>
</evidence>
<dbReference type="SUPFAM" id="SSF56935">
    <property type="entry name" value="Porins"/>
    <property type="match status" value="1"/>
</dbReference>
<dbReference type="PATRIC" id="fig|1354264.4.peg.3852"/>
<dbReference type="PROSITE" id="PS01156">
    <property type="entry name" value="TONB_DEPENDENT_REC_2"/>
    <property type="match status" value="1"/>
</dbReference>
<evidence type="ECO:0000256" key="16">
    <source>
        <dbReference type="PROSITE-ProRule" id="PRU10144"/>
    </source>
</evidence>
<dbReference type="InterPro" id="IPR010917">
    <property type="entry name" value="TonB_rcpt_CS"/>
</dbReference>
<evidence type="ECO:0000256" key="3">
    <source>
        <dbReference type="ARBA" id="ARBA00022448"/>
    </source>
</evidence>
<dbReference type="FunFam" id="2.40.170.20:FF:000007">
    <property type="entry name" value="Ferric aerobactin receptor"/>
    <property type="match status" value="1"/>
</dbReference>
<dbReference type="PANTHER" id="PTHR30069">
    <property type="entry name" value="TONB-DEPENDENT OUTER MEMBRANE RECEPTOR"/>
    <property type="match status" value="1"/>
</dbReference>
<feature type="chain" id="PRO_5008595219" description="Ferric aerobactin receptor" evidence="18">
    <location>
        <begin position="39"/>
        <end position="746"/>
    </location>
</feature>
<keyword evidence="11 15" id="KW-0472">Membrane</keyword>
<dbReference type="Pfam" id="PF07715">
    <property type="entry name" value="Plug"/>
    <property type="match status" value="1"/>
</dbReference>
<keyword evidence="22" id="KW-1185">Reference proteome</keyword>
<feature type="short sequence motif" description="TonB C-terminal box" evidence="16">
    <location>
        <begin position="729"/>
        <end position="746"/>
    </location>
</feature>
<dbReference type="NCBIfam" id="TIGR01783">
    <property type="entry name" value="TonB-siderophor"/>
    <property type="match status" value="1"/>
</dbReference>
<reference evidence="21 22" key="1">
    <citation type="submission" date="2016-04" db="EMBL/GenBank/DDBJ databases">
        <title>ATOL: Assembling a taxonomically balanced genome-scale reconstruction of the evolutionary history of the Enterobacteriaceae.</title>
        <authorList>
            <person name="Plunkett G.III."/>
            <person name="Neeno-Eckwall E.C."/>
            <person name="Glasner J.D."/>
            <person name="Perna N.T."/>
        </authorList>
    </citation>
    <scope>NUCLEOTIDE SEQUENCE [LARGE SCALE GENOMIC DNA]</scope>
    <source>
        <strain evidence="21 22">ATCC 51603</strain>
    </source>
</reference>
<protein>
    <recommendedName>
        <fullName evidence="14">Ferric aerobactin receptor</fullName>
    </recommendedName>
</protein>
<dbReference type="InterPro" id="IPR012910">
    <property type="entry name" value="Plug_dom"/>
</dbReference>
<evidence type="ECO:0000256" key="15">
    <source>
        <dbReference type="PROSITE-ProRule" id="PRU01360"/>
    </source>
</evidence>
<dbReference type="FunFam" id="2.170.130.10:FF:000011">
    <property type="entry name" value="TonB-dependent siderophore receptor"/>
    <property type="match status" value="1"/>
</dbReference>
<dbReference type="EMBL" id="LXEU01000076">
    <property type="protein sequence ID" value="OAT47955.1"/>
    <property type="molecule type" value="Genomic_DNA"/>
</dbReference>
<dbReference type="Proteomes" id="UP000078386">
    <property type="component" value="Unassembled WGS sequence"/>
</dbReference>
<evidence type="ECO:0000256" key="2">
    <source>
        <dbReference type="ARBA" id="ARBA00009810"/>
    </source>
</evidence>
<proteinExistence type="inferred from homology"/>
<feature type="domain" description="TonB-dependent receptor plug" evidence="20">
    <location>
        <begin position="58"/>
        <end position="159"/>
    </location>
</feature>
<dbReference type="GO" id="GO:0038023">
    <property type="term" value="F:signaling receptor activity"/>
    <property type="evidence" value="ECO:0007669"/>
    <property type="project" value="InterPro"/>
</dbReference>
<evidence type="ECO:0000256" key="4">
    <source>
        <dbReference type="ARBA" id="ARBA00022452"/>
    </source>
</evidence>
<keyword evidence="5" id="KW-0410">Iron transport</keyword>
<keyword evidence="10 17" id="KW-0798">TonB box</keyword>
<evidence type="ECO:0000256" key="7">
    <source>
        <dbReference type="ARBA" id="ARBA00022729"/>
    </source>
</evidence>
<organism evidence="21 22">
    <name type="scientific">Kluyvera georgiana ATCC 51603</name>
    <dbReference type="NCBI Taxonomy" id="1354264"/>
    <lineage>
        <taxon>Bacteria</taxon>
        <taxon>Pseudomonadati</taxon>
        <taxon>Pseudomonadota</taxon>
        <taxon>Gammaproteobacteria</taxon>
        <taxon>Enterobacterales</taxon>
        <taxon>Enterobacteriaceae</taxon>
        <taxon>Kluyvera</taxon>
    </lineage>
</organism>
<dbReference type="PROSITE" id="PS52016">
    <property type="entry name" value="TONB_DEPENDENT_REC_3"/>
    <property type="match status" value="1"/>
</dbReference>
<evidence type="ECO:0000256" key="6">
    <source>
        <dbReference type="ARBA" id="ARBA00022692"/>
    </source>
</evidence>
<dbReference type="InterPro" id="IPR010105">
    <property type="entry name" value="TonB_sidphr_rcpt"/>
</dbReference>
<evidence type="ECO:0000256" key="11">
    <source>
        <dbReference type="ARBA" id="ARBA00023136"/>
    </source>
</evidence>
<evidence type="ECO:0000256" key="14">
    <source>
        <dbReference type="ARBA" id="ARBA00072094"/>
    </source>
</evidence>
<feature type="domain" description="TonB-dependent receptor-like beta-barrel" evidence="19">
    <location>
        <begin position="251"/>
        <end position="702"/>
    </location>
</feature>
<evidence type="ECO:0000256" key="17">
    <source>
        <dbReference type="RuleBase" id="RU003357"/>
    </source>
</evidence>
<evidence type="ECO:0000256" key="1">
    <source>
        <dbReference type="ARBA" id="ARBA00004571"/>
    </source>
</evidence>
<evidence type="ECO:0000256" key="12">
    <source>
        <dbReference type="ARBA" id="ARBA00023170"/>
    </source>
</evidence>
<dbReference type="AlphaFoldDB" id="A0A1B7JJ95"/>
<evidence type="ECO:0000313" key="21">
    <source>
        <dbReference type="EMBL" id="OAT47955.1"/>
    </source>
</evidence>
<keyword evidence="6 15" id="KW-0812">Transmembrane</keyword>
<keyword evidence="12 21" id="KW-0675">Receptor</keyword>
<dbReference type="GO" id="GO:0015344">
    <property type="term" value="F:siderophore uptake transmembrane transporter activity"/>
    <property type="evidence" value="ECO:0007669"/>
    <property type="project" value="TreeGrafter"/>
</dbReference>
<comment type="caution">
    <text evidence="21">The sequence shown here is derived from an EMBL/GenBank/DDBJ whole genome shotgun (WGS) entry which is preliminary data.</text>
</comment>
<keyword evidence="3 15" id="KW-0813">Transport</keyword>
<dbReference type="InterPro" id="IPR000531">
    <property type="entry name" value="Beta-barrel_TonB"/>
</dbReference>
<evidence type="ECO:0000256" key="5">
    <source>
        <dbReference type="ARBA" id="ARBA00022496"/>
    </source>
</evidence>
<comment type="similarity">
    <text evidence="2 15 17">Belongs to the TonB-dependent receptor family.</text>
</comment>
<keyword evidence="9" id="KW-0406">Ion transport</keyword>
<keyword evidence="8" id="KW-0408">Iron</keyword>
<evidence type="ECO:0000256" key="18">
    <source>
        <dbReference type="SAM" id="SignalP"/>
    </source>
</evidence>
<dbReference type="InterPro" id="IPR037066">
    <property type="entry name" value="Plug_dom_sf"/>
</dbReference>
<dbReference type="InterPro" id="IPR036942">
    <property type="entry name" value="Beta-barrel_TonB_sf"/>
</dbReference>
<accession>A0A1B7JJ95</accession>
<feature type="signal peptide" evidence="18">
    <location>
        <begin position="1"/>
        <end position="38"/>
    </location>
</feature>
<keyword evidence="4 15" id="KW-1134">Transmembrane beta strand</keyword>
<evidence type="ECO:0000256" key="10">
    <source>
        <dbReference type="ARBA" id="ARBA00023077"/>
    </source>
</evidence>